<gene>
    <name evidence="1" type="ORF">GCM10011509_12250</name>
</gene>
<comment type="caution">
    <text evidence="1">The sequence shown here is derived from an EMBL/GenBank/DDBJ whole genome shotgun (WGS) entry which is preliminary data.</text>
</comment>
<dbReference type="Proteomes" id="UP000662111">
    <property type="component" value="Unassembled WGS sequence"/>
</dbReference>
<dbReference type="InterPro" id="IPR021456">
    <property type="entry name" value="DUF3107"/>
</dbReference>
<protein>
    <recommendedName>
        <fullName evidence="3">DUF3107 domain-containing protein</fullName>
    </recommendedName>
</protein>
<evidence type="ECO:0000313" key="2">
    <source>
        <dbReference type="Proteomes" id="UP000662111"/>
    </source>
</evidence>
<organism evidence="1 2">
    <name type="scientific">Ornithinimicrobium pekingense</name>
    <dbReference type="NCBI Taxonomy" id="384677"/>
    <lineage>
        <taxon>Bacteria</taxon>
        <taxon>Bacillati</taxon>
        <taxon>Actinomycetota</taxon>
        <taxon>Actinomycetes</taxon>
        <taxon>Micrococcales</taxon>
        <taxon>Ornithinimicrobiaceae</taxon>
        <taxon>Ornithinimicrobium</taxon>
    </lineage>
</organism>
<reference evidence="2" key="1">
    <citation type="journal article" date="2019" name="Int. J. Syst. Evol. Microbiol.">
        <title>The Global Catalogue of Microorganisms (GCM) 10K type strain sequencing project: providing services to taxonomists for standard genome sequencing and annotation.</title>
        <authorList>
            <consortium name="The Broad Institute Genomics Platform"/>
            <consortium name="The Broad Institute Genome Sequencing Center for Infectious Disease"/>
            <person name="Wu L."/>
            <person name="Ma J."/>
        </authorList>
    </citation>
    <scope>NUCLEOTIDE SEQUENCE [LARGE SCALE GENOMIC DNA]</scope>
    <source>
        <strain evidence="2">CGMCC 1.5362</strain>
    </source>
</reference>
<name>A0ABQ2F7F8_9MICO</name>
<keyword evidence="2" id="KW-1185">Reference proteome</keyword>
<proteinExistence type="predicted"/>
<dbReference type="Pfam" id="PF11305">
    <property type="entry name" value="DUF3107"/>
    <property type="match status" value="1"/>
</dbReference>
<sequence>MTLESTQTPDQVRAAIAEAVSSGAPIVELVDEKGATVLVPTAALGYVEIGSPEKSRVGFGTTH</sequence>
<evidence type="ECO:0000313" key="1">
    <source>
        <dbReference type="EMBL" id="GGK65536.1"/>
    </source>
</evidence>
<evidence type="ECO:0008006" key="3">
    <source>
        <dbReference type="Google" id="ProtNLM"/>
    </source>
</evidence>
<dbReference type="EMBL" id="BMLB01000002">
    <property type="protein sequence ID" value="GGK65536.1"/>
    <property type="molecule type" value="Genomic_DNA"/>
</dbReference>
<accession>A0ABQ2F7F8</accession>